<reference evidence="9 10" key="1">
    <citation type="submission" date="2019-05" db="EMBL/GenBank/DDBJ databases">
        <title>Mikania micrantha, genome provides insights into the molecular mechanism of rapid growth.</title>
        <authorList>
            <person name="Liu B."/>
        </authorList>
    </citation>
    <scope>NUCLEOTIDE SEQUENCE [LARGE SCALE GENOMIC DNA]</scope>
    <source>
        <strain evidence="9">NLD-2019</strain>
        <tissue evidence="9">Leaf</tissue>
    </source>
</reference>
<dbReference type="InterPro" id="IPR032710">
    <property type="entry name" value="NTF2-like_dom_sf"/>
</dbReference>
<accession>A0A5N6Q7D3</accession>
<gene>
    <name evidence="9" type="ORF">E3N88_02746</name>
</gene>
<evidence type="ECO:0000256" key="1">
    <source>
        <dbReference type="ARBA" id="ARBA00004259"/>
    </source>
</evidence>
<dbReference type="GO" id="GO:0006606">
    <property type="term" value="P:protein import into nucleus"/>
    <property type="evidence" value="ECO:0007669"/>
    <property type="project" value="UniProtKB-ARBA"/>
</dbReference>
<dbReference type="PROSITE" id="PS50177">
    <property type="entry name" value="NTF2_DOMAIN"/>
    <property type="match status" value="1"/>
</dbReference>
<evidence type="ECO:0000313" key="10">
    <source>
        <dbReference type="Proteomes" id="UP000326396"/>
    </source>
</evidence>
<dbReference type="AlphaFoldDB" id="A0A5N6Q7D3"/>
<protein>
    <recommendedName>
        <fullName evidence="8">NTF2 domain-containing protein</fullName>
    </recommendedName>
</protein>
<sequence length="302" mass="32141">MDPDALSKAFVEHYYSTFDTNRAGLASLYQESSMLTFEGQKIQGSQNIVSKLTSLPFQQCKHSITTVDCQPSGPAGGMLVFVSGNLQLAGEQHALKFSQPPLVLPGDVALVAMQEHHAEPLTLYRSVNRSIGARDNVGLGTGVRGGGALYTANAGIADSDPGTQQGRGIRDWDPYVPWLASESQNFFSHVVLSSFVIDGKELRPSDHGLTNGTDAPQTAQAQSPEMSSFFGDVESSGTQPLPETDGRNYSDPSWNSRRVGGAEHVMKVLSVLSLVCGVAGIVLLVAAGVLFWKQRSGGVLSS</sequence>
<dbReference type="InterPro" id="IPR045875">
    <property type="entry name" value="NTF2"/>
</dbReference>
<keyword evidence="7" id="KW-1133">Transmembrane helix</keyword>
<comment type="subunit">
    <text evidence="5">Interacts with RAN1.</text>
</comment>
<evidence type="ECO:0000256" key="7">
    <source>
        <dbReference type="SAM" id="Phobius"/>
    </source>
</evidence>
<dbReference type="Gene3D" id="3.10.450.50">
    <property type="match status" value="1"/>
</dbReference>
<evidence type="ECO:0000259" key="8">
    <source>
        <dbReference type="PROSITE" id="PS50177"/>
    </source>
</evidence>
<feature type="transmembrane region" description="Helical" evidence="7">
    <location>
        <begin position="268"/>
        <end position="292"/>
    </location>
</feature>
<dbReference type="OrthoDB" id="6507044at2759"/>
<comment type="caution">
    <text evidence="9">The sequence shown here is derived from an EMBL/GenBank/DDBJ whole genome shotgun (WGS) entry which is preliminary data.</text>
</comment>
<dbReference type="SUPFAM" id="SSF54427">
    <property type="entry name" value="NTF2-like"/>
    <property type="match status" value="1"/>
</dbReference>
<evidence type="ECO:0000256" key="6">
    <source>
        <dbReference type="SAM" id="MobiDB-lite"/>
    </source>
</evidence>
<dbReference type="GO" id="GO:0005737">
    <property type="term" value="C:cytoplasm"/>
    <property type="evidence" value="ECO:0007669"/>
    <property type="project" value="UniProtKB-SubCell"/>
</dbReference>
<comment type="subcellular location">
    <subcellularLocation>
        <location evidence="2">Cytoplasm</location>
    </subcellularLocation>
    <subcellularLocation>
        <location evidence="1">Nucleus envelope</location>
    </subcellularLocation>
</comment>
<organism evidence="9 10">
    <name type="scientific">Mikania micrantha</name>
    <name type="common">bitter vine</name>
    <dbReference type="NCBI Taxonomy" id="192012"/>
    <lineage>
        <taxon>Eukaryota</taxon>
        <taxon>Viridiplantae</taxon>
        <taxon>Streptophyta</taxon>
        <taxon>Embryophyta</taxon>
        <taxon>Tracheophyta</taxon>
        <taxon>Spermatophyta</taxon>
        <taxon>Magnoliopsida</taxon>
        <taxon>eudicotyledons</taxon>
        <taxon>Gunneridae</taxon>
        <taxon>Pentapetalae</taxon>
        <taxon>asterids</taxon>
        <taxon>campanulids</taxon>
        <taxon>Asterales</taxon>
        <taxon>Asteraceae</taxon>
        <taxon>Asteroideae</taxon>
        <taxon>Heliantheae alliance</taxon>
        <taxon>Eupatorieae</taxon>
        <taxon>Mikania</taxon>
    </lineage>
</organism>
<dbReference type="EMBL" id="SZYD01000001">
    <property type="protein sequence ID" value="KAD7479610.1"/>
    <property type="molecule type" value="Genomic_DNA"/>
</dbReference>
<proteinExistence type="predicted"/>
<comment type="function">
    <text evidence="4">Facilitates protein transport into the nucleus. Interacts with various nucleoporins and with Ran-GDP. Could be part of a multicomponent system of cytosolic factors that assemble at the pore complex during nuclear import.</text>
</comment>
<feature type="compositionally biased region" description="Polar residues" evidence="6">
    <location>
        <begin position="208"/>
        <end position="226"/>
    </location>
</feature>
<dbReference type="Proteomes" id="UP000326396">
    <property type="component" value="Linkage Group LG1"/>
</dbReference>
<dbReference type="FunFam" id="3.10.450.50:FF:000005">
    <property type="entry name" value="Nuclear transport factor 2"/>
    <property type="match status" value="1"/>
</dbReference>
<keyword evidence="3" id="KW-0963">Cytoplasm</keyword>
<feature type="region of interest" description="Disordered" evidence="6">
    <location>
        <begin position="205"/>
        <end position="255"/>
    </location>
</feature>
<dbReference type="PANTHER" id="PTHR12612">
    <property type="entry name" value="NUCLEAR TRANSPORT FACTOR 2"/>
    <property type="match status" value="1"/>
</dbReference>
<dbReference type="CDD" id="cd00780">
    <property type="entry name" value="NTF2"/>
    <property type="match status" value="1"/>
</dbReference>
<name>A0A5N6Q7D3_9ASTR</name>
<feature type="domain" description="NTF2" evidence="8">
    <location>
        <begin position="6"/>
        <end position="106"/>
    </location>
</feature>
<keyword evidence="7" id="KW-0472">Membrane</keyword>
<evidence type="ECO:0000256" key="4">
    <source>
        <dbReference type="ARBA" id="ARBA00058161"/>
    </source>
</evidence>
<dbReference type="InterPro" id="IPR002075">
    <property type="entry name" value="NTF2_dom"/>
</dbReference>
<dbReference type="InterPro" id="IPR018222">
    <property type="entry name" value="Nuclear_transport_factor_2_euk"/>
</dbReference>
<evidence type="ECO:0000313" key="9">
    <source>
        <dbReference type="EMBL" id="KAD7479610.1"/>
    </source>
</evidence>
<dbReference type="GO" id="GO:0005635">
    <property type="term" value="C:nuclear envelope"/>
    <property type="evidence" value="ECO:0007669"/>
    <property type="project" value="UniProtKB-SubCell"/>
</dbReference>
<keyword evidence="10" id="KW-1185">Reference proteome</keyword>
<evidence type="ECO:0000256" key="2">
    <source>
        <dbReference type="ARBA" id="ARBA00004496"/>
    </source>
</evidence>
<keyword evidence="7" id="KW-0812">Transmembrane</keyword>
<evidence type="ECO:0000256" key="5">
    <source>
        <dbReference type="ARBA" id="ARBA00062736"/>
    </source>
</evidence>
<dbReference type="Pfam" id="PF02136">
    <property type="entry name" value="NTF2"/>
    <property type="match status" value="1"/>
</dbReference>
<evidence type="ECO:0000256" key="3">
    <source>
        <dbReference type="ARBA" id="ARBA00022490"/>
    </source>
</evidence>